<feature type="domain" description="RNA polymerase sigma factor 54 DNA-binding" evidence="10">
    <location>
        <begin position="360"/>
        <end position="513"/>
    </location>
</feature>
<dbReference type="EMBL" id="MLJW01000371">
    <property type="protein sequence ID" value="OIQ88480.1"/>
    <property type="molecule type" value="Genomic_DNA"/>
</dbReference>
<keyword evidence="3" id="KW-0808">Transferase</keyword>
<dbReference type="Gene3D" id="1.10.10.60">
    <property type="entry name" value="Homeodomain-like"/>
    <property type="match status" value="1"/>
</dbReference>
<keyword evidence="2" id="KW-0240">DNA-directed RNA polymerase</keyword>
<evidence type="ECO:0000259" key="11">
    <source>
        <dbReference type="Pfam" id="PF04963"/>
    </source>
</evidence>
<feature type="region of interest" description="Disordered" evidence="9">
    <location>
        <begin position="115"/>
        <end position="145"/>
    </location>
</feature>
<dbReference type="PANTHER" id="PTHR32248:SF4">
    <property type="entry name" value="RNA POLYMERASE SIGMA-54 FACTOR"/>
    <property type="match status" value="1"/>
</dbReference>
<dbReference type="PRINTS" id="PR00045">
    <property type="entry name" value="SIGMA54FCT"/>
</dbReference>
<dbReference type="GO" id="GO:0016779">
    <property type="term" value="F:nucleotidyltransferase activity"/>
    <property type="evidence" value="ECO:0007669"/>
    <property type="project" value="UniProtKB-KW"/>
</dbReference>
<organism evidence="12">
    <name type="scientific">mine drainage metagenome</name>
    <dbReference type="NCBI Taxonomy" id="410659"/>
    <lineage>
        <taxon>unclassified sequences</taxon>
        <taxon>metagenomes</taxon>
        <taxon>ecological metagenomes</taxon>
    </lineage>
</organism>
<evidence type="ECO:0000256" key="6">
    <source>
        <dbReference type="ARBA" id="ARBA00023082"/>
    </source>
</evidence>
<dbReference type="NCBIfam" id="NF004595">
    <property type="entry name" value="PRK05932.1-2"/>
    <property type="match status" value="1"/>
</dbReference>
<dbReference type="PANTHER" id="PTHR32248">
    <property type="entry name" value="RNA POLYMERASE SIGMA-54 FACTOR"/>
    <property type="match status" value="1"/>
</dbReference>
<accession>A0A1J5QY06</accession>
<dbReference type="Pfam" id="PF04963">
    <property type="entry name" value="Sigma54_CBD"/>
    <property type="match status" value="1"/>
</dbReference>
<dbReference type="GO" id="GO:0003677">
    <property type="term" value="F:DNA binding"/>
    <property type="evidence" value="ECO:0007669"/>
    <property type="project" value="UniProtKB-KW"/>
</dbReference>
<feature type="domain" description="RNA polymerase sigma factor 54 core-binding" evidence="11">
    <location>
        <begin position="153"/>
        <end position="345"/>
    </location>
</feature>
<evidence type="ECO:0000256" key="8">
    <source>
        <dbReference type="ARBA" id="ARBA00023163"/>
    </source>
</evidence>
<keyword evidence="4" id="KW-0548">Nucleotidyltransferase</keyword>
<feature type="compositionally biased region" description="Low complexity" evidence="9">
    <location>
        <begin position="54"/>
        <end position="73"/>
    </location>
</feature>
<dbReference type="NCBIfam" id="NF009118">
    <property type="entry name" value="PRK12469.1"/>
    <property type="match status" value="1"/>
</dbReference>
<keyword evidence="6" id="KW-0731">Sigma factor</keyword>
<keyword evidence="5" id="KW-0805">Transcription regulation</keyword>
<feature type="compositionally biased region" description="Acidic residues" evidence="9">
    <location>
        <begin position="115"/>
        <end position="124"/>
    </location>
</feature>
<dbReference type="PIRSF" id="PIRSF000774">
    <property type="entry name" value="RpoN"/>
    <property type="match status" value="1"/>
</dbReference>
<feature type="region of interest" description="Disordered" evidence="9">
    <location>
        <begin position="49"/>
        <end position="93"/>
    </location>
</feature>
<proteinExistence type="inferred from homology"/>
<dbReference type="GO" id="GO:0001216">
    <property type="term" value="F:DNA-binding transcription activator activity"/>
    <property type="evidence" value="ECO:0007669"/>
    <property type="project" value="InterPro"/>
</dbReference>
<dbReference type="AlphaFoldDB" id="A0A1J5QY06"/>
<evidence type="ECO:0000256" key="4">
    <source>
        <dbReference type="ARBA" id="ARBA00022695"/>
    </source>
</evidence>
<evidence type="ECO:0000256" key="9">
    <source>
        <dbReference type="SAM" id="MobiDB-lite"/>
    </source>
</evidence>
<dbReference type="InterPro" id="IPR007634">
    <property type="entry name" value="RNA_pol_sigma_54_DNA-bd"/>
</dbReference>
<dbReference type="NCBIfam" id="TIGR02395">
    <property type="entry name" value="rpoN_sigma"/>
    <property type="match status" value="1"/>
</dbReference>
<dbReference type="NCBIfam" id="NF004598">
    <property type="entry name" value="PRK05932.1-5"/>
    <property type="match status" value="1"/>
</dbReference>
<evidence type="ECO:0000259" key="10">
    <source>
        <dbReference type="Pfam" id="PF04552"/>
    </source>
</evidence>
<evidence type="ECO:0000313" key="12">
    <source>
        <dbReference type="EMBL" id="OIQ88480.1"/>
    </source>
</evidence>
<keyword evidence="7" id="KW-0238">DNA-binding</keyword>
<name>A0A1J5QY06_9ZZZZ</name>
<dbReference type="PROSITE" id="PS00717">
    <property type="entry name" value="SIGMA54_1"/>
    <property type="match status" value="1"/>
</dbReference>
<dbReference type="GO" id="GO:0006352">
    <property type="term" value="P:DNA-templated transcription initiation"/>
    <property type="evidence" value="ECO:0007669"/>
    <property type="project" value="InterPro"/>
</dbReference>
<dbReference type="PROSITE" id="PS50044">
    <property type="entry name" value="SIGMA54_3"/>
    <property type="match status" value="1"/>
</dbReference>
<evidence type="ECO:0000256" key="3">
    <source>
        <dbReference type="ARBA" id="ARBA00022679"/>
    </source>
</evidence>
<dbReference type="InterPro" id="IPR038709">
    <property type="entry name" value="RpoN_core-bd_sf"/>
</dbReference>
<comment type="caution">
    <text evidence="12">The sequence shown here is derived from an EMBL/GenBank/DDBJ whole genome shotgun (WGS) entry which is preliminary data.</text>
</comment>
<gene>
    <name evidence="12" type="primary">rpoN_10</name>
    <name evidence="12" type="ORF">GALL_296620</name>
</gene>
<comment type="similarity">
    <text evidence="1">Belongs to the sigma-54 factor family.</text>
</comment>
<protein>
    <submittedName>
        <fullName evidence="12">RNA polymerase sigma-54 factor</fullName>
    </submittedName>
</protein>
<sequence>MKQSLNLRLSQHLALTPQLQQSIRLLQLSTVELQQEIEQMLEANPFLEPDESTTEAAEAAPADAPAPVATADENGAARDDTAPPAPSGGDAVEIATPASDAADDGAELRLDQAEADWSGDADAWDDARGESWQGSGSGDADDDFDPLGLAHVAPGLREHLRTQLAGLALSLTERAAAEAIIDSLDDDGYLPEGPDQLAAELAAQADDAEREALAEALRVALKLVQSFDPAGVGAADLAGCMTLQLLRLPASPARELSLALCAGGHLELLSKRDWKRLGRALGADEPALRCAQQLIARLDPRPGARFGGTPAQSIVPDVIAQRSGKRWRAVLNPEVLPRLRINGLYAELLRRSREGGGMSGQLQEARWFVRNVQQRFETIERVAQAVVERQQNFFSHGELGMRPLVLREIADELGLHESTISRVTTQKFMLTPHGTFELKYFFGSGLATDTGGNASSTAVRAIIRQMVHDEAPSAPLSDGEIAERLAAQGISVARRTVAKYREALRIPPATQRKSV</sequence>
<dbReference type="InterPro" id="IPR000394">
    <property type="entry name" value="RNA_pol_sigma_54"/>
</dbReference>
<evidence type="ECO:0000256" key="1">
    <source>
        <dbReference type="ARBA" id="ARBA00008798"/>
    </source>
</evidence>
<dbReference type="InterPro" id="IPR007046">
    <property type="entry name" value="RNA_pol_sigma_54_core-bd"/>
</dbReference>
<dbReference type="PROSITE" id="PS00718">
    <property type="entry name" value="SIGMA54_2"/>
    <property type="match status" value="1"/>
</dbReference>
<evidence type="ECO:0000256" key="5">
    <source>
        <dbReference type="ARBA" id="ARBA00023015"/>
    </source>
</evidence>
<evidence type="ECO:0000256" key="2">
    <source>
        <dbReference type="ARBA" id="ARBA00022478"/>
    </source>
</evidence>
<evidence type="ECO:0000256" key="7">
    <source>
        <dbReference type="ARBA" id="ARBA00023125"/>
    </source>
</evidence>
<dbReference type="GO" id="GO:0000428">
    <property type="term" value="C:DNA-directed RNA polymerase complex"/>
    <property type="evidence" value="ECO:0007669"/>
    <property type="project" value="UniProtKB-KW"/>
</dbReference>
<dbReference type="GO" id="GO:0016987">
    <property type="term" value="F:sigma factor activity"/>
    <property type="evidence" value="ECO:0007669"/>
    <property type="project" value="UniProtKB-KW"/>
</dbReference>
<dbReference type="Pfam" id="PF00309">
    <property type="entry name" value="Sigma54_AID"/>
    <property type="match status" value="1"/>
</dbReference>
<dbReference type="Pfam" id="PF04552">
    <property type="entry name" value="Sigma54_DBD"/>
    <property type="match status" value="1"/>
</dbReference>
<dbReference type="Gene3D" id="1.10.10.1330">
    <property type="entry name" value="RNA polymerase sigma-54 factor, core-binding domain"/>
    <property type="match status" value="1"/>
</dbReference>
<keyword evidence="8" id="KW-0804">Transcription</keyword>
<reference evidence="12" key="1">
    <citation type="submission" date="2016-10" db="EMBL/GenBank/DDBJ databases">
        <title>Sequence of Gallionella enrichment culture.</title>
        <authorList>
            <person name="Poehlein A."/>
            <person name="Muehling M."/>
            <person name="Daniel R."/>
        </authorList>
    </citation>
    <scope>NUCLEOTIDE SEQUENCE</scope>
</reference>